<reference evidence="1 3" key="1">
    <citation type="submission" date="2017-03" db="EMBL/GenBank/DDBJ databases">
        <title>The whole genome sequencing and assembly of Lysinibacillus sphaericus DSM 28T strain.</title>
        <authorList>
            <person name="Lee Y.-J."/>
            <person name="Yi H."/>
            <person name="Bahn Y.-S."/>
            <person name="Kim J.F."/>
            <person name="Lee D.-W."/>
        </authorList>
    </citation>
    <scope>NUCLEOTIDE SEQUENCE [LARGE SCALE GENOMIC DNA]</scope>
    <source>
        <strain evidence="1 3">DSM 28</strain>
    </source>
</reference>
<proteinExistence type="predicted"/>
<dbReference type="EMBL" id="CP019980">
    <property type="protein sequence ID" value="AVK95605.1"/>
    <property type="molecule type" value="Genomic_DNA"/>
</dbReference>
<evidence type="ECO:0000313" key="3">
    <source>
        <dbReference type="Proteomes" id="UP000238825"/>
    </source>
</evidence>
<dbReference type="Proteomes" id="UP000255295">
    <property type="component" value="Unassembled WGS sequence"/>
</dbReference>
<dbReference type="AlphaFoldDB" id="A0A2S0JWT7"/>
<dbReference type="RefSeq" id="WP_105928889.1">
    <property type="nucleotide sequence ID" value="NZ_CP019980.1"/>
</dbReference>
<dbReference type="Proteomes" id="UP000238825">
    <property type="component" value="Chromosome"/>
</dbReference>
<dbReference type="GeneID" id="48275471"/>
<name>A0A2S0JWT7_LYSSH</name>
<gene>
    <name evidence="1" type="ORF">LS41612_04610</name>
    <name evidence="2" type="ORF">NCTC10338_03855</name>
</gene>
<protein>
    <submittedName>
        <fullName evidence="1">Uncharacterized protein</fullName>
    </submittedName>
</protein>
<dbReference type="Pfam" id="PF20765">
    <property type="entry name" value="Phage_tail_terminator_8"/>
    <property type="match status" value="1"/>
</dbReference>
<dbReference type="EMBL" id="UFSZ01000001">
    <property type="protein sequence ID" value="SUV18688.1"/>
    <property type="molecule type" value="Genomic_DNA"/>
</dbReference>
<accession>A0A2S0JWT7</accession>
<evidence type="ECO:0000313" key="2">
    <source>
        <dbReference type="EMBL" id="SUV18688.1"/>
    </source>
</evidence>
<evidence type="ECO:0000313" key="1">
    <source>
        <dbReference type="EMBL" id="AVK95605.1"/>
    </source>
</evidence>
<sequence>MITFKQIKTTINKKLQSNFIDIDVSSKSANEGFTRPSFKLELDNVKREGYLTQVEKSCTVRIFYFPTDENDNAIELLDVQEALGNLFDLKFSVEDRHLDIVEPNFDEIDGVLQFEFDLQFFDGREYGEGSSSSNTDIEDEIKNGKEWYEKHPVEIMGELDDEEGD</sequence>
<organism evidence="1 3">
    <name type="scientific">Lysinibacillus sphaericus</name>
    <name type="common">Bacillus sphaericus</name>
    <dbReference type="NCBI Taxonomy" id="1421"/>
    <lineage>
        <taxon>Bacteria</taxon>
        <taxon>Bacillati</taxon>
        <taxon>Bacillota</taxon>
        <taxon>Bacilli</taxon>
        <taxon>Bacillales</taxon>
        <taxon>Bacillaceae</taxon>
        <taxon>Lysinibacillus</taxon>
    </lineage>
</organism>
<reference evidence="2 4" key="2">
    <citation type="submission" date="2018-06" db="EMBL/GenBank/DDBJ databases">
        <authorList>
            <consortium name="Pathogen Informatics"/>
            <person name="Doyle S."/>
        </authorList>
    </citation>
    <scope>NUCLEOTIDE SEQUENCE [LARGE SCALE GENOMIC DNA]</scope>
    <source>
        <strain evidence="2 4">NCTC10338</strain>
    </source>
</reference>
<dbReference type="InterPro" id="IPR049254">
    <property type="entry name" value="Phage_tail_terminator"/>
</dbReference>
<evidence type="ECO:0000313" key="4">
    <source>
        <dbReference type="Proteomes" id="UP000255295"/>
    </source>
</evidence>